<evidence type="ECO:0000313" key="5">
    <source>
        <dbReference type="Proteomes" id="UP001291926"/>
    </source>
</evidence>
<organism evidence="4 5">
    <name type="scientific">Penstemon davidsonii</name>
    <dbReference type="NCBI Taxonomy" id="160366"/>
    <lineage>
        <taxon>Eukaryota</taxon>
        <taxon>Viridiplantae</taxon>
        <taxon>Streptophyta</taxon>
        <taxon>Embryophyta</taxon>
        <taxon>Tracheophyta</taxon>
        <taxon>Spermatophyta</taxon>
        <taxon>Magnoliopsida</taxon>
        <taxon>eudicotyledons</taxon>
        <taxon>Gunneridae</taxon>
        <taxon>Pentapetalae</taxon>
        <taxon>asterids</taxon>
        <taxon>lamiids</taxon>
        <taxon>Lamiales</taxon>
        <taxon>Plantaginaceae</taxon>
        <taxon>Cheloneae</taxon>
        <taxon>Penstemon</taxon>
    </lineage>
</organism>
<dbReference type="PANTHER" id="PTHR31561">
    <property type="entry name" value="3-KETOACYL-COA SYNTHASE"/>
    <property type="match status" value="1"/>
</dbReference>
<accession>A0ABR0DGA9</accession>
<evidence type="ECO:0000256" key="2">
    <source>
        <dbReference type="ARBA" id="ARBA00047375"/>
    </source>
</evidence>
<keyword evidence="5" id="KW-1185">Reference proteome</keyword>
<dbReference type="InterPro" id="IPR016039">
    <property type="entry name" value="Thiolase-like"/>
</dbReference>
<protein>
    <recommendedName>
        <fullName evidence="3">FAE domain-containing protein</fullName>
    </recommendedName>
</protein>
<dbReference type="InterPro" id="IPR012392">
    <property type="entry name" value="3-ktacl-CoA_syn"/>
</dbReference>
<keyword evidence="1" id="KW-0012">Acyltransferase</keyword>
<comment type="caution">
    <text evidence="4">The sequence shown here is derived from an EMBL/GenBank/DDBJ whole genome shotgun (WGS) entry which is preliminary data.</text>
</comment>
<name>A0ABR0DGA9_9LAMI</name>
<evidence type="ECO:0000256" key="1">
    <source>
        <dbReference type="ARBA" id="ARBA00023315"/>
    </source>
</evidence>
<dbReference type="Pfam" id="PF08392">
    <property type="entry name" value="FAE1_CUT1_RppA"/>
    <property type="match status" value="1"/>
</dbReference>
<evidence type="ECO:0000313" key="4">
    <source>
        <dbReference type="EMBL" id="KAK4487858.1"/>
    </source>
</evidence>
<evidence type="ECO:0000259" key="3">
    <source>
        <dbReference type="Pfam" id="PF08392"/>
    </source>
</evidence>
<dbReference type="InterPro" id="IPR013601">
    <property type="entry name" value="FAE1_typ3_polyketide_synth"/>
</dbReference>
<dbReference type="Proteomes" id="UP001291926">
    <property type="component" value="Unassembled WGS sequence"/>
</dbReference>
<sequence length="263" mass="29725">MVNSGIGEDSYIPKIVMDGKEENPTLSDSLEEIDDLFFQTLDNLFSKSKVSPQEIDILVVNVSLISPVPSLTARIINRYKMRPDLKVYNLSGMGCSSSLIAIDIVKDMFKVYKRKFAIVVSTESLGANWYCGNDNSMMLSNYLFRSGGCSMLFTNNPNFKNRAILKLSHMVRTHFGSNDEAYECCIQVEDSKGYLGFRLTKKLPRAAAQALTMNFEVLLPKILPIWELVRYFLVYMWRGKEKGTMGLNLKSGVEHFCIHPGGR</sequence>
<feature type="domain" description="FAE" evidence="3">
    <location>
        <begin position="2"/>
        <end position="236"/>
    </location>
</feature>
<comment type="catalytic activity">
    <reaction evidence="2">
        <text>a very-long-chain acyl-CoA + malonyl-CoA + H(+) = a very-long-chain 3-oxoacyl-CoA + CO2 + CoA</text>
        <dbReference type="Rhea" id="RHEA:32727"/>
        <dbReference type="ChEBI" id="CHEBI:15378"/>
        <dbReference type="ChEBI" id="CHEBI:16526"/>
        <dbReference type="ChEBI" id="CHEBI:57287"/>
        <dbReference type="ChEBI" id="CHEBI:57384"/>
        <dbReference type="ChEBI" id="CHEBI:90725"/>
        <dbReference type="ChEBI" id="CHEBI:90736"/>
        <dbReference type="EC" id="2.3.1.199"/>
    </reaction>
</comment>
<gene>
    <name evidence="4" type="ORF">RD792_003594</name>
</gene>
<dbReference type="EMBL" id="JAYDYQ010001088">
    <property type="protein sequence ID" value="KAK4487858.1"/>
    <property type="molecule type" value="Genomic_DNA"/>
</dbReference>
<dbReference type="Gene3D" id="3.40.47.10">
    <property type="match status" value="1"/>
</dbReference>
<dbReference type="SUPFAM" id="SSF53901">
    <property type="entry name" value="Thiolase-like"/>
    <property type="match status" value="2"/>
</dbReference>
<keyword evidence="1" id="KW-0808">Transferase</keyword>
<reference evidence="4 5" key="1">
    <citation type="journal article" date="2023" name="bioRxiv">
        <title>Genome report: Whole genome sequence and annotation of Penstemon davidsonii.</title>
        <authorList>
            <person name="Ostevik K.L."/>
            <person name="Alabady M."/>
            <person name="Zhang M."/>
            <person name="Rausher M.D."/>
        </authorList>
    </citation>
    <scope>NUCLEOTIDE SEQUENCE [LARGE SCALE GENOMIC DNA]</scope>
    <source>
        <strain evidence="4">DNT005</strain>
        <tissue evidence="4">Whole leaf</tissue>
    </source>
</reference>
<proteinExistence type="predicted"/>